<dbReference type="Proteomes" id="UP000478064">
    <property type="component" value="Unassembled WGS sequence"/>
</dbReference>
<name>A0A6L5I016_9PSED</name>
<comment type="caution">
    <text evidence="1">The sequence shown here is derived from an EMBL/GenBank/DDBJ whole genome shotgun (WGS) entry which is preliminary data.</text>
</comment>
<protein>
    <submittedName>
        <fullName evidence="1">Uncharacterized protein</fullName>
    </submittedName>
</protein>
<evidence type="ECO:0000313" key="2">
    <source>
        <dbReference type="Proteomes" id="UP000478064"/>
    </source>
</evidence>
<proteinExistence type="predicted"/>
<dbReference type="RefSeq" id="WP_153375440.1">
    <property type="nucleotide sequence ID" value="NZ_WIVU01000068.1"/>
</dbReference>
<gene>
    <name evidence="1" type="ORF">GHO27_23440</name>
</gene>
<evidence type="ECO:0000313" key="1">
    <source>
        <dbReference type="EMBL" id="MQU08618.1"/>
    </source>
</evidence>
<sequence length="607" mass="64754">MEDDFESGQTVRVETFNAFMDSSGYESPVPYAPGLILERSTQTVTYNGKDYRAKSEFIPLTTTNWGADEKKLKLIGDDSLRQDVGSWTNPSLGAGMVGMDGRWLRDYLKQQEYFLTIEYFGPTDKPANTKITMQKAINFCAANGILLRGKASSYTIDVSDSGVLIPDNFWCDLGGAWIKRATGNKTPHDMWVNVNKIDGNTGLNIQGVYFNGRAQADNLTNEVVEHRFCGLRLIKCEGTLINVRADSTCNGEIQDEGTRGAIMLENSVFMECQSIRTDNNIGTGLFIYGGSGRLSVFHAYNNTGSGVSGKHSGWWLNDLRSIKSGYSGISLNGAGFVANKLYATGAAVGFAGINFGHVGSEATDAMVSDAVAENNSGWGINCTGAVRLKGRRWRSANNGAHNLRVTYSPGLDVEIESVGGNDGVIIRESIGTHYLSLRGSRNRFTILGEGAEAIFTPDSIVQDCAADVSGIQADPGAKITYPGVLRNNAGWGATANTGSISLAGALVAGNGTPWRGLSGGVITVRSVVLDEYAPTNGTITIPARVASVTVPTRNAITQSRITIAPLNSAARSIGIPAVTAMVMGESFTVTTSGTGHTVDLIYTYALL</sequence>
<accession>A0A6L5I016</accession>
<reference evidence="1 2" key="1">
    <citation type="submission" date="2019-10" db="EMBL/GenBank/DDBJ databases">
        <title>Evaluation of single-gene subtyping targets for Pseudomonas.</title>
        <authorList>
            <person name="Reichler S.J."/>
            <person name="Orsi R.H."/>
            <person name="Wiedmann M."/>
            <person name="Martin N.H."/>
            <person name="Murphy S.I."/>
        </authorList>
    </citation>
    <scope>NUCLEOTIDE SEQUENCE [LARGE SCALE GENOMIC DNA]</scope>
    <source>
        <strain evidence="1 2">FSL R10-1637</strain>
    </source>
</reference>
<organism evidence="1 2">
    <name type="scientific">Pseudomonas helleri</name>
    <dbReference type="NCBI Taxonomy" id="1608996"/>
    <lineage>
        <taxon>Bacteria</taxon>
        <taxon>Pseudomonadati</taxon>
        <taxon>Pseudomonadota</taxon>
        <taxon>Gammaproteobacteria</taxon>
        <taxon>Pseudomonadales</taxon>
        <taxon>Pseudomonadaceae</taxon>
        <taxon>Pseudomonas</taxon>
    </lineage>
</organism>
<dbReference type="AlphaFoldDB" id="A0A6L5I016"/>
<dbReference type="EMBL" id="WIVU01000068">
    <property type="protein sequence ID" value="MQU08618.1"/>
    <property type="molecule type" value="Genomic_DNA"/>
</dbReference>